<gene>
    <name evidence="1" type="ORF">NE619_11210</name>
</gene>
<sequence>MDQNIHMESQFENLRGQLAIDCGACCGLCCIALYFAKSEGFPTDKKAGKPCGQLLNDFRCKIHPQLAEKGLKGCMAYDCFGAGQKVTQSIYGGATWKNMPPDQAAEMFDVFLRVCRLHQILWYLIEAISLTPAQKLKNELKGLIIKIQTTAGSSPKDICAFDLEEYRSRVNHALKEAGECVQKEVRGSIEKAQIRKDLCGRDFGRADLSGENFFMALMISSNLSGCRLRGTNFLGADLRDADLRDADLSESIFLTQMQINEAKGSKHTRLPGWLVRPGHWK</sequence>
<name>A0ABT1RQ21_9FIRM</name>
<dbReference type="EMBL" id="JANFXK010000011">
    <property type="protein sequence ID" value="MCQ4637292.1"/>
    <property type="molecule type" value="Genomic_DNA"/>
</dbReference>
<keyword evidence="2" id="KW-1185">Reference proteome</keyword>
<accession>A0ABT1RQ21</accession>
<dbReference type="SUPFAM" id="SSF141571">
    <property type="entry name" value="Pentapeptide repeat-like"/>
    <property type="match status" value="1"/>
</dbReference>
<dbReference type="Pfam" id="PF00805">
    <property type="entry name" value="Pentapeptide"/>
    <property type="match status" value="1"/>
</dbReference>
<reference evidence="1 2" key="1">
    <citation type="submission" date="2022-06" db="EMBL/GenBank/DDBJ databases">
        <title>Isolation of gut microbiota from human fecal samples.</title>
        <authorList>
            <person name="Pamer E.G."/>
            <person name="Barat B."/>
            <person name="Waligurski E."/>
            <person name="Medina S."/>
            <person name="Paddock L."/>
            <person name="Mostad J."/>
        </authorList>
    </citation>
    <scope>NUCLEOTIDE SEQUENCE [LARGE SCALE GENOMIC DNA]</scope>
    <source>
        <strain evidence="1 2">SL.3.17</strain>
    </source>
</reference>
<proteinExistence type="predicted"/>
<dbReference type="Gene3D" id="2.160.20.80">
    <property type="entry name" value="E3 ubiquitin-protein ligase SopA"/>
    <property type="match status" value="1"/>
</dbReference>
<protein>
    <submittedName>
        <fullName evidence="1">Pentapeptide repeat-containing protein</fullName>
    </submittedName>
</protein>
<evidence type="ECO:0000313" key="1">
    <source>
        <dbReference type="EMBL" id="MCQ4637292.1"/>
    </source>
</evidence>
<dbReference type="RefSeq" id="WP_256132481.1">
    <property type="nucleotide sequence ID" value="NZ_JANFXK010000011.1"/>
</dbReference>
<comment type="caution">
    <text evidence="1">The sequence shown here is derived from an EMBL/GenBank/DDBJ whole genome shotgun (WGS) entry which is preliminary data.</text>
</comment>
<organism evidence="1 2">
    <name type="scientific">Anaerovorax odorimutans</name>
    <dbReference type="NCBI Taxonomy" id="109327"/>
    <lineage>
        <taxon>Bacteria</taxon>
        <taxon>Bacillati</taxon>
        <taxon>Bacillota</taxon>
        <taxon>Clostridia</taxon>
        <taxon>Peptostreptococcales</taxon>
        <taxon>Anaerovoracaceae</taxon>
        <taxon>Anaerovorax</taxon>
    </lineage>
</organism>
<evidence type="ECO:0000313" key="2">
    <source>
        <dbReference type="Proteomes" id="UP001524502"/>
    </source>
</evidence>
<dbReference type="Proteomes" id="UP001524502">
    <property type="component" value="Unassembled WGS sequence"/>
</dbReference>
<dbReference type="InterPro" id="IPR001646">
    <property type="entry name" value="5peptide_repeat"/>
</dbReference>